<evidence type="ECO:0000313" key="1">
    <source>
        <dbReference type="EMBL" id="AUH72614.1"/>
    </source>
</evidence>
<accession>A0A2H5FM41</accession>
<dbReference type="RefSeq" id="WP_101900223.1">
    <property type="nucleotide sequence ID" value="NZ_CP025491.2"/>
</dbReference>
<keyword evidence="2" id="KW-1185">Reference proteome</keyword>
<dbReference type="Proteomes" id="UP000234343">
    <property type="component" value="Chromosome"/>
</dbReference>
<dbReference type="EMBL" id="CP025491">
    <property type="protein sequence ID" value="AUH72614.1"/>
    <property type="molecule type" value="Genomic_DNA"/>
</dbReference>
<evidence type="ECO:0000313" key="2">
    <source>
        <dbReference type="Proteomes" id="UP000234343"/>
    </source>
</evidence>
<dbReference type="KEGG" id="lsh:CAB17_11540"/>
<sequence>MLRFFKLIKKSKVNKTGSNLNRRNPITIQRRNNLEPNHSDINQREIIRTGAQFNRTNQQKNISDPLMAHALTERQQPREEPTIGNAILQLAREKLLSEQHGHWQNEAPDNLNKEARMIHSLSLFAPKRKELYSPCYVTNMKNIYNIYKELYETLESKRSRPCMASLAQNEQTSGGYKQDEHIELSLKEVRELLNIPNNKQITLLNLVVNAQKNTNSSILLHMIQNLMVHTLCEQDEGKEKLIQFIETVREILPQRLWHELETQNVPVDVIIKLMKNTLNDDLLQEWRENTKNIKRPLAHTQWCALPNGLRDGTIESYYELLQIKAHPEFGRKASMILLEIPKEFESTITGAFSKAMANSDKGIGGNEQIYFSEIDILFLLHVSSHRVIYQDDNQKHYSNQKISDREKNGDNIITIGEVSNNDSIVLATTQDESDNSTNSFGCK</sequence>
<protein>
    <submittedName>
        <fullName evidence="1">Uncharacterized protein</fullName>
    </submittedName>
</protein>
<gene>
    <name evidence="1" type="ORF">CAB17_11540</name>
</gene>
<proteinExistence type="predicted"/>
<name>A0A2H5FM41_9GAMM</name>
<dbReference type="AlphaFoldDB" id="A0A2H5FM41"/>
<organism evidence="1 2">
    <name type="scientific">Legionella sainthelensi</name>
    <dbReference type="NCBI Taxonomy" id="28087"/>
    <lineage>
        <taxon>Bacteria</taxon>
        <taxon>Pseudomonadati</taxon>
        <taxon>Pseudomonadota</taxon>
        <taxon>Gammaproteobacteria</taxon>
        <taxon>Legionellales</taxon>
        <taxon>Legionellaceae</taxon>
        <taxon>Legionella</taxon>
    </lineage>
</organism>
<reference evidence="1 2" key="1">
    <citation type="submission" date="2017-12" db="EMBL/GenBank/DDBJ databases">
        <title>Legionella sainthelensi LA01-117, whole genome sequence of a clinical isolate from New Zealand.</title>
        <authorList>
            <person name="Cree S.L."/>
            <person name="Slow S."/>
            <person name="Kennedy M.A."/>
            <person name="Murdoch D.R."/>
            <person name="Biggs P.J."/>
            <person name="Anderson T."/>
        </authorList>
    </citation>
    <scope>NUCLEOTIDE SEQUENCE [LARGE SCALE GENOMIC DNA]</scope>
    <source>
        <strain evidence="1 2">LA01-117</strain>
    </source>
</reference>